<organism evidence="2 3">
    <name type="scientific">Faecalibacterium prausnitzii</name>
    <dbReference type="NCBI Taxonomy" id="853"/>
    <lineage>
        <taxon>Bacteria</taxon>
        <taxon>Bacillati</taxon>
        <taxon>Bacillota</taxon>
        <taxon>Clostridia</taxon>
        <taxon>Eubacteriales</taxon>
        <taxon>Oscillospiraceae</taxon>
        <taxon>Faecalibacterium</taxon>
    </lineage>
</organism>
<dbReference type="Proteomes" id="UP000461506">
    <property type="component" value="Unassembled WGS sequence"/>
</dbReference>
<dbReference type="InterPro" id="IPR036388">
    <property type="entry name" value="WH-like_DNA-bd_sf"/>
</dbReference>
<dbReference type="Gene3D" id="1.10.10.10">
    <property type="entry name" value="Winged helix-like DNA-binding domain superfamily/Winged helix DNA-binding domain"/>
    <property type="match status" value="1"/>
</dbReference>
<proteinExistence type="predicted"/>
<dbReference type="RefSeq" id="WP_154276084.1">
    <property type="nucleotide sequence ID" value="NZ_WKQN01000001.1"/>
</dbReference>
<dbReference type="InterPro" id="IPR005149">
    <property type="entry name" value="Tscrpt_reg_PadR_N"/>
</dbReference>
<accession>A0A844DR02</accession>
<reference evidence="2 3" key="1">
    <citation type="journal article" date="2019" name="Nat. Med.">
        <title>A library of human gut bacterial isolates paired with longitudinal multiomics data enables mechanistic microbiome research.</title>
        <authorList>
            <person name="Poyet M."/>
            <person name="Groussin M."/>
            <person name="Gibbons S.M."/>
            <person name="Avila-Pacheco J."/>
            <person name="Jiang X."/>
            <person name="Kearney S.M."/>
            <person name="Perrotta A.R."/>
            <person name="Berdy B."/>
            <person name="Zhao S."/>
            <person name="Lieberman T.D."/>
            <person name="Swanson P.K."/>
            <person name="Smith M."/>
            <person name="Roesemann S."/>
            <person name="Alexander J.E."/>
            <person name="Rich S.A."/>
            <person name="Livny J."/>
            <person name="Vlamakis H."/>
            <person name="Clish C."/>
            <person name="Bullock K."/>
            <person name="Deik A."/>
            <person name="Scott J."/>
            <person name="Pierce K.A."/>
            <person name="Xavier R.J."/>
            <person name="Alm E.J."/>
        </authorList>
    </citation>
    <scope>NUCLEOTIDE SEQUENCE [LARGE SCALE GENOMIC DNA]</scope>
    <source>
        <strain evidence="2 3">BIOML-A1</strain>
    </source>
</reference>
<evidence type="ECO:0000259" key="1">
    <source>
        <dbReference type="Pfam" id="PF03551"/>
    </source>
</evidence>
<gene>
    <name evidence="2" type="ORF">GKD95_00250</name>
</gene>
<dbReference type="InterPro" id="IPR036390">
    <property type="entry name" value="WH_DNA-bd_sf"/>
</dbReference>
<name>A0A844DR02_9FIRM</name>
<dbReference type="PANTHER" id="PTHR33169">
    <property type="entry name" value="PADR-FAMILY TRANSCRIPTIONAL REGULATOR"/>
    <property type="match status" value="1"/>
</dbReference>
<dbReference type="AlphaFoldDB" id="A0A844DR02"/>
<dbReference type="Pfam" id="PF03551">
    <property type="entry name" value="PadR"/>
    <property type="match status" value="1"/>
</dbReference>
<dbReference type="PANTHER" id="PTHR33169:SF13">
    <property type="entry name" value="PADR-FAMILY TRANSCRIPTIONAL REGULATOR"/>
    <property type="match status" value="1"/>
</dbReference>
<evidence type="ECO:0000313" key="3">
    <source>
        <dbReference type="Proteomes" id="UP000461506"/>
    </source>
</evidence>
<comment type="caution">
    <text evidence="2">The sequence shown here is derived from an EMBL/GenBank/DDBJ whole genome shotgun (WGS) entry which is preliminary data.</text>
</comment>
<evidence type="ECO:0000313" key="2">
    <source>
        <dbReference type="EMBL" id="MSC61799.1"/>
    </source>
</evidence>
<dbReference type="InterPro" id="IPR052509">
    <property type="entry name" value="Metal_resp_DNA-bind_regulator"/>
</dbReference>
<sequence length="105" mass="11673">MDHPALTETTYYILLSLYHPQHGYGIMQETQQLSGGRVRLAAGTLYGALNALCEKGWISPLPMESGSRKKEYQLTSAGLKVLKQELVRLEELAANGRAILQEEQV</sequence>
<dbReference type="EMBL" id="WKQN01000001">
    <property type="protein sequence ID" value="MSC61799.1"/>
    <property type="molecule type" value="Genomic_DNA"/>
</dbReference>
<dbReference type="SUPFAM" id="SSF46785">
    <property type="entry name" value="Winged helix' DNA-binding domain"/>
    <property type="match status" value="1"/>
</dbReference>
<feature type="domain" description="Transcription regulator PadR N-terminal" evidence="1">
    <location>
        <begin position="19"/>
        <end position="83"/>
    </location>
</feature>
<protein>
    <submittedName>
        <fullName evidence="2">PadR family transcriptional regulator</fullName>
    </submittedName>
</protein>